<dbReference type="GO" id="GO:0004364">
    <property type="term" value="F:glutathione transferase activity"/>
    <property type="evidence" value="ECO:0007669"/>
    <property type="project" value="InterPro"/>
</dbReference>
<comment type="caution">
    <text evidence="2">The sequence shown here is derived from an EMBL/GenBank/DDBJ whole genome shotgun (WGS) entry which is preliminary data.</text>
</comment>
<keyword evidence="1" id="KW-1133">Transmembrane helix</keyword>
<evidence type="ECO:0000256" key="1">
    <source>
        <dbReference type="SAM" id="Phobius"/>
    </source>
</evidence>
<dbReference type="Gene3D" id="1.20.1050.10">
    <property type="match status" value="1"/>
</dbReference>
<keyword evidence="3" id="KW-1185">Reference proteome</keyword>
<dbReference type="PANTHER" id="PTHR45374:SF1">
    <property type="entry name" value="GLUTATHIONE S-TRANSFERASE TCHQD"/>
    <property type="match status" value="1"/>
</dbReference>
<dbReference type="AlphaFoldDB" id="A0A2G2ZUY7"/>
<keyword evidence="1" id="KW-0472">Membrane</keyword>
<dbReference type="Proteomes" id="UP000222542">
    <property type="component" value="Unassembled WGS sequence"/>
</dbReference>
<proteinExistence type="predicted"/>
<evidence type="ECO:0000313" key="2">
    <source>
        <dbReference type="EMBL" id="PHT85785.1"/>
    </source>
</evidence>
<feature type="transmembrane region" description="Helical" evidence="1">
    <location>
        <begin position="87"/>
        <end position="109"/>
    </location>
</feature>
<dbReference type="PANTHER" id="PTHR45374">
    <property type="entry name" value="GLUTATHIONE S-TRANSFERASE TCHQD"/>
    <property type="match status" value="1"/>
</dbReference>
<sequence>MRYSTDRDAKYQRIPELDIIDAPNLLSLEYKGDEIPATFVDANLQWSCHPRELKIDSTRSMIAHVMDRLIGITLGPIPKRRGTSKGLLKECLLVAIVQFLAAMLSSGFIDTRMGLKLFYPLPYPGEVSFARFQIFTGAIIAQMAESSDLASTYYSKVKEANDTDDKLENTEVPTRSKDHLGNLLHEVEVKLSEESYLAAQESSVADLRLIPVLAR</sequence>
<gene>
    <name evidence="2" type="ORF">T459_07891</name>
</gene>
<evidence type="ECO:0000313" key="3">
    <source>
        <dbReference type="Proteomes" id="UP000222542"/>
    </source>
</evidence>
<accession>A0A2G2ZUY7</accession>
<dbReference type="InterPro" id="IPR044617">
    <property type="entry name" value="TCHQD"/>
</dbReference>
<reference evidence="2 3" key="2">
    <citation type="journal article" date="2017" name="Genome Biol.">
        <title>New reference genome sequences of hot pepper reveal the massive evolution of plant disease-resistance genes by retroduplication.</title>
        <authorList>
            <person name="Kim S."/>
            <person name="Park J."/>
            <person name="Yeom S.I."/>
            <person name="Kim Y.M."/>
            <person name="Seo E."/>
            <person name="Kim K.T."/>
            <person name="Kim M.S."/>
            <person name="Lee J.M."/>
            <person name="Cheong K."/>
            <person name="Shin H.S."/>
            <person name="Kim S.B."/>
            <person name="Han K."/>
            <person name="Lee J."/>
            <person name="Park M."/>
            <person name="Lee H.A."/>
            <person name="Lee H.Y."/>
            <person name="Lee Y."/>
            <person name="Oh S."/>
            <person name="Lee J.H."/>
            <person name="Choi E."/>
            <person name="Choi E."/>
            <person name="Lee S.E."/>
            <person name="Jeon J."/>
            <person name="Kim H."/>
            <person name="Choi G."/>
            <person name="Song H."/>
            <person name="Lee J."/>
            <person name="Lee S.C."/>
            <person name="Kwon J.K."/>
            <person name="Lee H.Y."/>
            <person name="Koo N."/>
            <person name="Hong Y."/>
            <person name="Kim R.W."/>
            <person name="Kang W.H."/>
            <person name="Huh J.H."/>
            <person name="Kang B.C."/>
            <person name="Yang T.J."/>
            <person name="Lee Y.H."/>
            <person name="Bennetzen J.L."/>
            <person name="Choi D."/>
        </authorList>
    </citation>
    <scope>NUCLEOTIDE SEQUENCE [LARGE SCALE GENOMIC DNA]</scope>
    <source>
        <strain evidence="3">cv. CM334</strain>
    </source>
</reference>
<name>A0A2G2ZUY7_CAPAN</name>
<dbReference type="Gramene" id="PHT85785">
    <property type="protein sequence ID" value="PHT85785"/>
    <property type="gene ID" value="T459_07891"/>
</dbReference>
<protein>
    <submittedName>
        <fullName evidence="2">Uncharacterized protein</fullName>
    </submittedName>
</protein>
<reference evidence="2 3" key="1">
    <citation type="journal article" date="2014" name="Nat. Genet.">
        <title>Genome sequence of the hot pepper provides insights into the evolution of pungency in Capsicum species.</title>
        <authorList>
            <person name="Kim S."/>
            <person name="Park M."/>
            <person name="Yeom S.I."/>
            <person name="Kim Y.M."/>
            <person name="Lee J.M."/>
            <person name="Lee H.A."/>
            <person name="Seo E."/>
            <person name="Choi J."/>
            <person name="Cheong K."/>
            <person name="Kim K.T."/>
            <person name="Jung K."/>
            <person name="Lee G.W."/>
            <person name="Oh S.K."/>
            <person name="Bae C."/>
            <person name="Kim S.B."/>
            <person name="Lee H.Y."/>
            <person name="Kim S.Y."/>
            <person name="Kim M.S."/>
            <person name="Kang B.C."/>
            <person name="Jo Y.D."/>
            <person name="Yang H.B."/>
            <person name="Jeong H.J."/>
            <person name="Kang W.H."/>
            <person name="Kwon J.K."/>
            <person name="Shin C."/>
            <person name="Lim J.Y."/>
            <person name="Park J.H."/>
            <person name="Huh J.H."/>
            <person name="Kim J.S."/>
            <person name="Kim B.D."/>
            <person name="Cohen O."/>
            <person name="Paran I."/>
            <person name="Suh M.C."/>
            <person name="Lee S.B."/>
            <person name="Kim Y.K."/>
            <person name="Shin Y."/>
            <person name="Noh S.J."/>
            <person name="Park J."/>
            <person name="Seo Y.S."/>
            <person name="Kwon S.Y."/>
            <person name="Kim H.A."/>
            <person name="Park J.M."/>
            <person name="Kim H.J."/>
            <person name="Choi S.B."/>
            <person name="Bosland P.W."/>
            <person name="Reeves G."/>
            <person name="Jo S.H."/>
            <person name="Lee B.W."/>
            <person name="Cho H.T."/>
            <person name="Choi H.S."/>
            <person name="Lee M.S."/>
            <person name="Yu Y."/>
            <person name="Do Choi Y."/>
            <person name="Park B.S."/>
            <person name="van Deynze A."/>
            <person name="Ashrafi H."/>
            <person name="Hill T."/>
            <person name="Kim W.T."/>
            <person name="Pai H.S."/>
            <person name="Ahn H.K."/>
            <person name="Yeam I."/>
            <person name="Giovannoni J.J."/>
            <person name="Rose J.K."/>
            <person name="Sorensen I."/>
            <person name="Lee S.J."/>
            <person name="Kim R.W."/>
            <person name="Choi I.Y."/>
            <person name="Choi B.S."/>
            <person name="Lim J.S."/>
            <person name="Lee Y.H."/>
            <person name="Choi D."/>
        </authorList>
    </citation>
    <scope>NUCLEOTIDE SEQUENCE [LARGE SCALE GENOMIC DNA]</scope>
    <source>
        <strain evidence="3">cv. CM334</strain>
    </source>
</reference>
<organism evidence="2 3">
    <name type="scientific">Capsicum annuum</name>
    <name type="common">Capsicum pepper</name>
    <dbReference type="NCBI Taxonomy" id="4072"/>
    <lineage>
        <taxon>Eukaryota</taxon>
        <taxon>Viridiplantae</taxon>
        <taxon>Streptophyta</taxon>
        <taxon>Embryophyta</taxon>
        <taxon>Tracheophyta</taxon>
        <taxon>Spermatophyta</taxon>
        <taxon>Magnoliopsida</taxon>
        <taxon>eudicotyledons</taxon>
        <taxon>Gunneridae</taxon>
        <taxon>Pentapetalae</taxon>
        <taxon>asterids</taxon>
        <taxon>lamiids</taxon>
        <taxon>Solanales</taxon>
        <taxon>Solanaceae</taxon>
        <taxon>Solanoideae</taxon>
        <taxon>Capsiceae</taxon>
        <taxon>Capsicum</taxon>
    </lineage>
</organism>
<dbReference type="EMBL" id="AYRZ02000003">
    <property type="protein sequence ID" value="PHT85785.1"/>
    <property type="molecule type" value="Genomic_DNA"/>
</dbReference>
<dbReference type="STRING" id="4072.A0A2G2ZUY7"/>
<keyword evidence="1" id="KW-0812">Transmembrane</keyword>